<dbReference type="Proteomes" id="UP001595987">
    <property type="component" value="Unassembled WGS sequence"/>
</dbReference>
<gene>
    <name evidence="2" type="ORF">ACFO26_08075</name>
</gene>
<keyword evidence="1" id="KW-0472">Membrane</keyword>
<reference evidence="3" key="1">
    <citation type="journal article" date="2019" name="Int. J. Syst. Evol. Microbiol.">
        <title>The Global Catalogue of Microorganisms (GCM) 10K type strain sequencing project: providing services to taxonomists for standard genome sequencing and annotation.</title>
        <authorList>
            <consortium name="The Broad Institute Genomics Platform"/>
            <consortium name="The Broad Institute Genome Sequencing Center for Infectious Disease"/>
            <person name="Wu L."/>
            <person name="Ma J."/>
        </authorList>
    </citation>
    <scope>NUCLEOTIDE SEQUENCE [LARGE SCALE GENOMIC DNA]</scope>
    <source>
        <strain evidence="3">CCUG 63287</strain>
    </source>
</reference>
<dbReference type="EMBL" id="JBHSGD010000006">
    <property type="protein sequence ID" value="MFC4652867.1"/>
    <property type="molecule type" value="Genomic_DNA"/>
</dbReference>
<evidence type="ECO:0000256" key="1">
    <source>
        <dbReference type="SAM" id="Phobius"/>
    </source>
</evidence>
<feature type="transmembrane region" description="Helical" evidence="1">
    <location>
        <begin position="33"/>
        <end position="53"/>
    </location>
</feature>
<feature type="transmembrane region" description="Helical" evidence="1">
    <location>
        <begin position="6"/>
        <end position="26"/>
    </location>
</feature>
<comment type="caution">
    <text evidence="2">The sequence shown here is derived from an EMBL/GenBank/DDBJ whole genome shotgun (WGS) entry which is preliminary data.</text>
</comment>
<organism evidence="2 3">
    <name type="scientific">Lactococcus nasutitermitis</name>
    <dbReference type="NCBI Taxonomy" id="1652957"/>
    <lineage>
        <taxon>Bacteria</taxon>
        <taxon>Bacillati</taxon>
        <taxon>Bacillota</taxon>
        <taxon>Bacilli</taxon>
        <taxon>Lactobacillales</taxon>
        <taxon>Streptococcaceae</taxon>
        <taxon>Lactococcus</taxon>
    </lineage>
</organism>
<protein>
    <submittedName>
        <fullName evidence="2">Uncharacterized protein</fullName>
    </submittedName>
</protein>
<evidence type="ECO:0000313" key="3">
    <source>
        <dbReference type="Proteomes" id="UP001595987"/>
    </source>
</evidence>
<keyword evidence="3" id="KW-1185">Reference proteome</keyword>
<sequence length="80" mass="9247">MFSFLFGLVVLAFIVSIFLAVFGVIAWQVFYRIVLPIFVLLLILRIIFAGIMLLFNPHFWIFVAIVALVVWLLGKFKGKR</sequence>
<accession>A0ABV9JET7</accession>
<keyword evidence="1" id="KW-0812">Transmembrane</keyword>
<dbReference type="RefSeq" id="WP_213536889.1">
    <property type="nucleotide sequence ID" value="NZ_BOVQ01000010.1"/>
</dbReference>
<evidence type="ECO:0000313" key="2">
    <source>
        <dbReference type="EMBL" id="MFC4652867.1"/>
    </source>
</evidence>
<feature type="transmembrane region" description="Helical" evidence="1">
    <location>
        <begin position="59"/>
        <end position="76"/>
    </location>
</feature>
<proteinExistence type="predicted"/>
<name>A0ABV9JET7_9LACT</name>
<keyword evidence="1" id="KW-1133">Transmembrane helix</keyword>